<proteinExistence type="predicted"/>
<feature type="compositionally biased region" description="Basic and acidic residues" evidence="1">
    <location>
        <begin position="253"/>
        <end position="281"/>
    </location>
</feature>
<name>A0A7L6AV50_9GAMM</name>
<evidence type="ECO:0000313" key="2">
    <source>
        <dbReference type="EMBL" id="QLQ32932.1"/>
    </source>
</evidence>
<dbReference type="Gene3D" id="3.90.10.10">
    <property type="entry name" value="Cytochrome C3"/>
    <property type="match status" value="1"/>
</dbReference>
<dbReference type="EMBL" id="CP059265">
    <property type="protein sequence ID" value="QLQ32932.1"/>
    <property type="molecule type" value="Genomic_DNA"/>
</dbReference>
<dbReference type="SUPFAM" id="SSF48695">
    <property type="entry name" value="Multiheme cytochromes"/>
    <property type="match status" value="1"/>
</dbReference>
<feature type="compositionally biased region" description="Low complexity" evidence="1">
    <location>
        <begin position="57"/>
        <end position="81"/>
    </location>
</feature>
<accession>A0A7L6AV50</accession>
<reference evidence="2" key="1">
    <citation type="submission" date="2020-06" db="EMBL/GenBank/DDBJ databases">
        <title>Analysis procedures for assessing recovery of high quality, complete, closed genomes from Nanopore long read metagenome sequencing.</title>
        <authorList>
            <person name="Bessarab I."/>
            <person name="Arumugam K."/>
            <person name="Haryono M."/>
            <person name="Liu X."/>
            <person name="Roy S."/>
            <person name="Zuniga-Montanez R.E."/>
            <person name="Qiu G."/>
            <person name="Drautz-Moses D.I."/>
            <person name="Law Y.Y."/>
            <person name="Wuertz S."/>
            <person name="Lauro F.M."/>
            <person name="Huson D.H."/>
            <person name="Williams R.B."/>
        </authorList>
    </citation>
    <scope>NUCLEOTIDE SEQUENCE [LARGE SCALE GENOMIC DNA]</scope>
    <source>
        <strain evidence="2">SSD2</strain>
    </source>
</reference>
<protein>
    <recommendedName>
        <fullName evidence="4">Cytochrome c7-like domain-containing protein</fullName>
    </recommendedName>
</protein>
<dbReference type="AlphaFoldDB" id="A0A7L6AV50"/>
<dbReference type="InterPro" id="IPR036280">
    <property type="entry name" value="Multihaem_cyt_sf"/>
</dbReference>
<evidence type="ECO:0000313" key="3">
    <source>
        <dbReference type="Proteomes" id="UP000510621"/>
    </source>
</evidence>
<keyword evidence="3" id="KW-1185">Reference proteome</keyword>
<gene>
    <name evidence="2" type="ORF">HZT40_16535</name>
</gene>
<dbReference type="Proteomes" id="UP000510621">
    <property type="component" value="Chromosome"/>
</dbReference>
<evidence type="ECO:0000256" key="1">
    <source>
        <dbReference type="SAM" id="MobiDB-lite"/>
    </source>
</evidence>
<feature type="region of interest" description="Disordered" evidence="1">
    <location>
        <begin position="49"/>
        <end position="81"/>
    </location>
</feature>
<feature type="region of interest" description="Disordered" evidence="1">
    <location>
        <begin position="230"/>
        <end position="281"/>
    </location>
</feature>
<evidence type="ECO:0008006" key="4">
    <source>
        <dbReference type="Google" id="ProtNLM"/>
    </source>
</evidence>
<sequence length="281" mass="30957">MPLLQLRLPHAGGCCSACWCGGASTSPATGGKPPAPAAPHLLRRRQFRQPNNRLRPPAETAAASPDTAAAPADAAVQPNPADTARCGGCCFRRHVAGRLWRVSGYPGQQPPMVLPRKDKLSFYPCAQCHANMPVNTTPRPIMIHATAGLVDGKLDHGQQRFWCLTCHSPTDRNNLQTVAGVKVDFNDAWKVCGQCHSARQRDWYYGAHGKRVGNWKGDVERYNCTECHNPHHPPFRQQKPQPKPPVRAGLGEMPHEGESEGHPTIWEKHQDRLQPEEGNKP</sequence>
<dbReference type="KEGG" id="this:HZT40_16535"/>
<organism evidence="2 3">
    <name type="scientific">Candidatus Thiothrix singaporensis</name>
    <dbReference type="NCBI Taxonomy" id="2799669"/>
    <lineage>
        <taxon>Bacteria</taxon>
        <taxon>Pseudomonadati</taxon>
        <taxon>Pseudomonadota</taxon>
        <taxon>Gammaproteobacteria</taxon>
        <taxon>Thiotrichales</taxon>
        <taxon>Thiotrichaceae</taxon>
        <taxon>Thiothrix</taxon>
    </lineage>
</organism>